<evidence type="ECO:0000313" key="9">
    <source>
        <dbReference type="Proteomes" id="UP000799444"/>
    </source>
</evidence>
<protein>
    <recommendedName>
        <fullName evidence="7">Rhodopsin domain-containing protein</fullName>
    </recommendedName>
</protein>
<evidence type="ECO:0000259" key="7">
    <source>
        <dbReference type="Pfam" id="PF20684"/>
    </source>
</evidence>
<feature type="transmembrane region" description="Helical" evidence="6">
    <location>
        <begin position="12"/>
        <end position="34"/>
    </location>
</feature>
<evidence type="ECO:0000256" key="5">
    <source>
        <dbReference type="ARBA" id="ARBA00038359"/>
    </source>
</evidence>
<feature type="transmembrane region" description="Helical" evidence="6">
    <location>
        <begin position="125"/>
        <end position="147"/>
    </location>
</feature>
<keyword evidence="3 6" id="KW-1133">Transmembrane helix</keyword>
<dbReference type="PANTHER" id="PTHR33048:SF47">
    <property type="entry name" value="INTEGRAL MEMBRANE PROTEIN-RELATED"/>
    <property type="match status" value="1"/>
</dbReference>
<dbReference type="GO" id="GO:0016020">
    <property type="term" value="C:membrane"/>
    <property type="evidence" value="ECO:0007669"/>
    <property type="project" value="UniProtKB-SubCell"/>
</dbReference>
<comment type="subcellular location">
    <subcellularLocation>
        <location evidence="1">Membrane</location>
        <topology evidence="1">Multi-pass membrane protein</topology>
    </subcellularLocation>
</comment>
<dbReference type="Proteomes" id="UP000799444">
    <property type="component" value="Unassembled WGS sequence"/>
</dbReference>
<dbReference type="OrthoDB" id="5421689at2759"/>
<feature type="transmembrane region" description="Helical" evidence="6">
    <location>
        <begin position="40"/>
        <end position="59"/>
    </location>
</feature>
<keyword evidence="2 6" id="KW-0812">Transmembrane</keyword>
<feature type="domain" description="Rhodopsin" evidence="7">
    <location>
        <begin position="32"/>
        <end position="255"/>
    </location>
</feature>
<feature type="transmembrane region" description="Helical" evidence="6">
    <location>
        <begin position="167"/>
        <end position="191"/>
    </location>
</feature>
<dbReference type="PANTHER" id="PTHR33048">
    <property type="entry name" value="PTH11-LIKE INTEGRAL MEMBRANE PROTEIN (AFU_ORTHOLOGUE AFUA_5G11245)"/>
    <property type="match status" value="1"/>
</dbReference>
<dbReference type="InterPro" id="IPR052337">
    <property type="entry name" value="SAT4-like"/>
</dbReference>
<feature type="transmembrane region" description="Helical" evidence="6">
    <location>
        <begin position="203"/>
        <end position="223"/>
    </location>
</feature>
<dbReference type="EMBL" id="ML996098">
    <property type="protein sequence ID" value="KAF2740917.1"/>
    <property type="molecule type" value="Genomic_DNA"/>
</dbReference>
<comment type="similarity">
    <text evidence="5">Belongs to the SAT4 family.</text>
</comment>
<keyword evidence="4 6" id="KW-0472">Membrane</keyword>
<keyword evidence="9" id="KW-1185">Reference proteome</keyword>
<evidence type="ECO:0000256" key="1">
    <source>
        <dbReference type="ARBA" id="ARBA00004141"/>
    </source>
</evidence>
<dbReference type="AlphaFoldDB" id="A0A9P4RCG3"/>
<organism evidence="8 9">
    <name type="scientific">Polyplosphaeria fusca</name>
    <dbReference type="NCBI Taxonomy" id="682080"/>
    <lineage>
        <taxon>Eukaryota</taxon>
        <taxon>Fungi</taxon>
        <taxon>Dikarya</taxon>
        <taxon>Ascomycota</taxon>
        <taxon>Pezizomycotina</taxon>
        <taxon>Dothideomycetes</taxon>
        <taxon>Pleosporomycetidae</taxon>
        <taxon>Pleosporales</taxon>
        <taxon>Tetraplosphaeriaceae</taxon>
        <taxon>Polyplosphaeria</taxon>
    </lineage>
</organism>
<gene>
    <name evidence="8" type="ORF">EJ04DRAFT_539653</name>
</gene>
<proteinExistence type="inferred from homology"/>
<name>A0A9P4RCG3_9PLEO</name>
<comment type="caution">
    <text evidence="8">The sequence shown here is derived from an EMBL/GenBank/DDBJ whole genome shotgun (WGS) entry which is preliminary data.</text>
</comment>
<reference evidence="8" key="1">
    <citation type="journal article" date="2020" name="Stud. Mycol.">
        <title>101 Dothideomycetes genomes: a test case for predicting lifestyles and emergence of pathogens.</title>
        <authorList>
            <person name="Haridas S."/>
            <person name="Albert R."/>
            <person name="Binder M."/>
            <person name="Bloem J."/>
            <person name="Labutti K."/>
            <person name="Salamov A."/>
            <person name="Andreopoulos B."/>
            <person name="Baker S."/>
            <person name="Barry K."/>
            <person name="Bills G."/>
            <person name="Bluhm B."/>
            <person name="Cannon C."/>
            <person name="Castanera R."/>
            <person name="Culley D."/>
            <person name="Daum C."/>
            <person name="Ezra D."/>
            <person name="Gonzalez J."/>
            <person name="Henrissat B."/>
            <person name="Kuo A."/>
            <person name="Liang C."/>
            <person name="Lipzen A."/>
            <person name="Lutzoni F."/>
            <person name="Magnuson J."/>
            <person name="Mondo S."/>
            <person name="Nolan M."/>
            <person name="Ohm R."/>
            <person name="Pangilinan J."/>
            <person name="Park H.-J."/>
            <person name="Ramirez L."/>
            <person name="Alfaro M."/>
            <person name="Sun H."/>
            <person name="Tritt A."/>
            <person name="Yoshinaga Y."/>
            <person name="Zwiers L.-H."/>
            <person name="Turgeon B."/>
            <person name="Goodwin S."/>
            <person name="Spatafora J."/>
            <person name="Crous P."/>
            <person name="Grigoriev I."/>
        </authorList>
    </citation>
    <scope>NUCLEOTIDE SEQUENCE</scope>
    <source>
        <strain evidence="8">CBS 125425</strain>
    </source>
</reference>
<evidence type="ECO:0000256" key="3">
    <source>
        <dbReference type="ARBA" id="ARBA00022989"/>
    </source>
</evidence>
<evidence type="ECO:0000313" key="8">
    <source>
        <dbReference type="EMBL" id="KAF2740917.1"/>
    </source>
</evidence>
<evidence type="ECO:0000256" key="2">
    <source>
        <dbReference type="ARBA" id="ARBA00022692"/>
    </source>
</evidence>
<sequence>MPILSTFARSILAASWAFAGLALIAVLLNVVWIGMLVRRYIGWDGLATIAAYIIGILLVSQMTWAIVLEGEGAHQDDLSKQQARYVATSLIVNEALWTLSNTLLRLSACIYIEDAFVREKRLARFIHVIMSICAVHCCAAVLELFLICRPLSAQWDPDVTGACGNQRVSYVVIESISAVLDLAILILPWYGFGHLMMPTKAKWTAVFVFNIGAVLLVFTGLRLKSLNLATSSDFVFSQSFLGLLSAVGTMLGVLLCTSSSWPKLVHEVRYRMICHVFWQSERERGLRTEGEGDLDFSYFASSKPRQRG</sequence>
<dbReference type="InterPro" id="IPR049326">
    <property type="entry name" value="Rhodopsin_dom_fungi"/>
</dbReference>
<accession>A0A9P4RCG3</accession>
<evidence type="ECO:0000256" key="4">
    <source>
        <dbReference type="ARBA" id="ARBA00023136"/>
    </source>
</evidence>
<feature type="transmembrane region" description="Helical" evidence="6">
    <location>
        <begin position="235"/>
        <end position="256"/>
    </location>
</feature>
<evidence type="ECO:0000256" key="6">
    <source>
        <dbReference type="SAM" id="Phobius"/>
    </source>
</evidence>
<dbReference type="Pfam" id="PF20684">
    <property type="entry name" value="Fung_rhodopsin"/>
    <property type="match status" value="1"/>
</dbReference>